<evidence type="ECO:0000313" key="4">
    <source>
        <dbReference type="Proteomes" id="UP000199406"/>
    </source>
</evidence>
<keyword evidence="2" id="KW-0812">Transmembrane</keyword>
<accession>A0A1G7HZQ3</accession>
<gene>
    <name evidence="3" type="ORF">SAMN05660662_0913</name>
</gene>
<evidence type="ECO:0000313" key="3">
    <source>
        <dbReference type="EMBL" id="SDF05803.1"/>
    </source>
</evidence>
<keyword evidence="2" id="KW-1133">Transmembrane helix</keyword>
<dbReference type="Proteomes" id="UP000199406">
    <property type="component" value="Unassembled WGS sequence"/>
</dbReference>
<reference evidence="4" key="1">
    <citation type="submission" date="2016-10" db="EMBL/GenBank/DDBJ databases">
        <authorList>
            <person name="Varghese N."/>
            <person name="Submissions S."/>
        </authorList>
    </citation>
    <scope>NUCLEOTIDE SEQUENCE [LARGE SCALE GENOMIC DNA]</scope>
    <source>
        <strain evidence="4">DSM 44268</strain>
    </source>
</reference>
<dbReference type="AlphaFoldDB" id="A0A1G7HZQ3"/>
<protein>
    <submittedName>
        <fullName evidence="3">Uncharacterized protein</fullName>
    </submittedName>
</protein>
<dbReference type="RefSeq" id="WP_176946239.1">
    <property type="nucleotide sequence ID" value="NZ_FNBT01000001.1"/>
</dbReference>
<feature type="region of interest" description="Disordered" evidence="1">
    <location>
        <begin position="1"/>
        <end position="25"/>
    </location>
</feature>
<feature type="transmembrane region" description="Helical" evidence="2">
    <location>
        <begin position="30"/>
        <end position="50"/>
    </location>
</feature>
<keyword evidence="2" id="KW-0472">Membrane</keyword>
<organism evidence="3 4">
    <name type="scientific">Blastococcus aurantiacus</name>
    <dbReference type="NCBI Taxonomy" id="1550231"/>
    <lineage>
        <taxon>Bacteria</taxon>
        <taxon>Bacillati</taxon>
        <taxon>Actinomycetota</taxon>
        <taxon>Actinomycetes</taxon>
        <taxon>Geodermatophilales</taxon>
        <taxon>Geodermatophilaceae</taxon>
        <taxon>Blastococcus</taxon>
    </lineage>
</organism>
<evidence type="ECO:0000256" key="1">
    <source>
        <dbReference type="SAM" id="MobiDB-lite"/>
    </source>
</evidence>
<name>A0A1G7HZQ3_9ACTN</name>
<keyword evidence="4" id="KW-1185">Reference proteome</keyword>
<sequence length="55" mass="6005">MSSPAPDPHDPHAGRPTGRSTESGRRRGRLLIPAVFIGVIVLIFLFILLVSQLNQ</sequence>
<proteinExistence type="predicted"/>
<dbReference type="EMBL" id="FNBT01000001">
    <property type="protein sequence ID" value="SDF05803.1"/>
    <property type="molecule type" value="Genomic_DNA"/>
</dbReference>
<evidence type="ECO:0000256" key="2">
    <source>
        <dbReference type="SAM" id="Phobius"/>
    </source>
</evidence>